<dbReference type="EMBL" id="JAAIIG010000003">
    <property type="protein sequence ID" value="NMM98108.1"/>
    <property type="molecule type" value="Genomic_DNA"/>
</dbReference>
<dbReference type="RefSeq" id="WP_169240857.1">
    <property type="nucleotide sequence ID" value="NZ_JAAIIG010000003.1"/>
</dbReference>
<organism evidence="1 2">
    <name type="scientific">Bifidobacterium olomucense</name>
    <dbReference type="NCBI Taxonomy" id="2675324"/>
    <lineage>
        <taxon>Bacteria</taxon>
        <taxon>Bacillati</taxon>
        <taxon>Actinomycetota</taxon>
        <taxon>Actinomycetes</taxon>
        <taxon>Bifidobacteriales</taxon>
        <taxon>Bifidobacteriaceae</taxon>
        <taxon>Bifidobacterium</taxon>
    </lineage>
</organism>
<evidence type="ECO:0000313" key="1">
    <source>
        <dbReference type="EMBL" id="NMM98108.1"/>
    </source>
</evidence>
<keyword evidence="2" id="KW-1185">Reference proteome</keyword>
<protein>
    <submittedName>
        <fullName evidence="1">Uncharacterized protein</fullName>
    </submittedName>
</protein>
<sequence>MSYYLYMDPQEKRHECPDPKCPEHTYSAVMHCACGKWYVVNGYLPCSIGVWKHRPAWWVRLFYREAFDKLEHDDTDIVYMEES</sequence>
<comment type="caution">
    <text evidence="1">The sequence shown here is derived from an EMBL/GenBank/DDBJ whole genome shotgun (WGS) entry which is preliminary data.</text>
</comment>
<gene>
    <name evidence="1" type="ORF">G1C97_1057</name>
</gene>
<dbReference type="AlphaFoldDB" id="A0A7Y0EX94"/>
<accession>A0A7Y0EX94</accession>
<dbReference type="Proteomes" id="UP000543419">
    <property type="component" value="Unassembled WGS sequence"/>
</dbReference>
<proteinExistence type="predicted"/>
<evidence type="ECO:0000313" key="2">
    <source>
        <dbReference type="Proteomes" id="UP000543419"/>
    </source>
</evidence>
<name>A0A7Y0EX94_9BIFI</name>
<reference evidence="1 2" key="1">
    <citation type="submission" date="2020-02" db="EMBL/GenBank/DDBJ databases">
        <title>Characterization of phylogenetic diversity of novel bifidobacterial species isolated in Czech ZOOs.</title>
        <authorList>
            <person name="Lugli G.A."/>
            <person name="Vera N.B."/>
            <person name="Ventura M."/>
        </authorList>
    </citation>
    <scope>NUCLEOTIDE SEQUENCE [LARGE SCALE GENOMIC DNA]</scope>
    <source>
        <strain evidence="1 2">DSM 109959</strain>
    </source>
</reference>